<comment type="caution">
    <text evidence="2">The sequence shown here is derived from an EMBL/GenBank/DDBJ whole genome shotgun (WGS) entry which is preliminary data.</text>
</comment>
<evidence type="ECO:0000313" key="2">
    <source>
        <dbReference type="EMBL" id="KAA1416744.1"/>
    </source>
</evidence>
<accession>A0A5B1L8V6</accession>
<sequence>DDVFVPDGLVVGEVDHGWGVARTTLAGERVAHSQKMDAYASDKDLQRFARGGELSPVARHQPGERVAESQSI</sequence>
<feature type="compositionally biased region" description="Basic and acidic residues" evidence="1">
    <location>
        <begin position="61"/>
        <end position="72"/>
    </location>
</feature>
<protein>
    <submittedName>
        <fullName evidence="2">Uncharacterized protein</fullName>
    </submittedName>
</protein>
<evidence type="ECO:0000256" key="1">
    <source>
        <dbReference type="SAM" id="MobiDB-lite"/>
    </source>
</evidence>
<organism evidence="2 3">
    <name type="scientific">Nocardioides antri</name>
    <dbReference type="NCBI Taxonomy" id="2607659"/>
    <lineage>
        <taxon>Bacteria</taxon>
        <taxon>Bacillati</taxon>
        <taxon>Actinomycetota</taxon>
        <taxon>Actinomycetes</taxon>
        <taxon>Propionibacteriales</taxon>
        <taxon>Nocardioidaceae</taxon>
        <taxon>Nocardioides</taxon>
    </lineage>
</organism>
<reference evidence="2 3" key="2">
    <citation type="submission" date="2019-09" db="EMBL/GenBank/DDBJ databases">
        <authorList>
            <person name="Jin C."/>
        </authorList>
    </citation>
    <scope>NUCLEOTIDE SEQUENCE [LARGE SCALE GENOMIC DNA]</scope>
    <source>
        <strain evidence="2 3">BN140041</strain>
    </source>
</reference>
<dbReference type="Proteomes" id="UP000324351">
    <property type="component" value="Unassembled WGS sequence"/>
</dbReference>
<dbReference type="EMBL" id="VUJW01000122">
    <property type="protein sequence ID" value="KAA1416744.1"/>
    <property type="molecule type" value="Genomic_DNA"/>
</dbReference>
<feature type="non-terminal residue" evidence="2">
    <location>
        <position position="72"/>
    </location>
</feature>
<feature type="non-terminal residue" evidence="2">
    <location>
        <position position="1"/>
    </location>
</feature>
<feature type="region of interest" description="Disordered" evidence="1">
    <location>
        <begin position="53"/>
        <end position="72"/>
    </location>
</feature>
<proteinExistence type="predicted"/>
<dbReference type="AlphaFoldDB" id="A0A5B1L8V6"/>
<name>A0A5B1L8V6_9ACTN</name>
<evidence type="ECO:0000313" key="3">
    <source>
        <dbReference type="Proteomes" id="UP000324351"/>
    </source>
</evidence>
<keyword evidence="3" id="KW-1185">Reference proteome</keyword>
<gene>
    <name evidence="2" type="ORF">F0U47_20595</name>
</gene>
<reference evidence="2 3" key="1">
    <citation type="submission" date="2019-09" db="EMBL/GenBank/DDBJ databases">
        <title>Nocardioides panacisoli sp. nov., isolated from the soil of a ginseng field.</title>
        <authorList>
            <person name="Cho C."/>
        </authorList>
    </citation>
    <scope>NUCLEOTIDE SEQUENCE [LARGE SCALE GENOMIC DNA]</scope>
    <source>
        <strain evidence="2 3">BN140041</strain>
    </source>
</reference>